<keyword evidence="4" id="KW-0408">Iron</keyword>
<keyword evidence="2" id="KW-0949">S-adenosyl-L-methionine</keyword>
<dbReference type="NCBIfam" id="TIGR03978">
    <property type="entry name" value="rSAM_paired_1"/>
    <property type="match status" value="1"/>
</dbReference>
<dbReference type="Gene3D" id="3.20.20.70">
    <property type="entry name" value="Aldolase class I"/>
    <property type="match status" value="1"/>
</dbReference>
<accession>A0A128F1N5</accession>
<evidence type="ECO:0000313" key="8">
    <source>
        <dbReference type="Proteomes" id="UP000071641"/>
    </source>
</evidence>
<keyword evidence="8" id="KW-1185">Reference proteome</keyword>
<dbReference type="CDD" id="cd21109">
    <property type="entry name" value="SPASM"/>
    <property type="match status" value="1"/>
</dbReference>
<dbReference type="RefSeq" id="WP_062663260.1">
    <property type="nucleotide sequence ID" value="NZ_FIZX01000002.1"/>
</dbReference>
<dbReference type="SUPFAM" id="SSF102114">
    <property type="entry name" value="Radical SAM enzymes"/>
    <property type="match status" value="1"/>
</dbReference>
<dbReference type="PANTHER" id="PTHR43273">
    <property type="entry name" value="ANAEROBIC SULFATASE-MATURATING ENZYME HOMOLOG ASLB-RELATED"/>
    <property type="match status" value="1"/>
</dbReference>
<dbReference type="CDD" id="cd01335">
    <property type="entry name" value="Radical_SAM"/>
    <property type="match status" value="1"/>
</dbReference>
<dbReference type="InterPro" id="IPR023867">
    <property type="entry name" value="Sulphatase_maturase_rSAM"/>
</dbReference>
<dbReference type="InterPro" id="IPR058240">
    <property type="entry name" value="rSAM_sf"/>
</dbReference>
<keyword evidence="3" id="KW-0479">Metal-binding</keyword>
<feature type="domain" description="Elp3/MiaA/NifB-like radical SAM core" evidence="6">
    <location>
        <begin position="100"/>
        <end position="315"/>
    </location>
</feature>
<dbReference type="STRING" id="1796497.GCE9029_02155"/>
<evidence type="ECO:0000313" key="7">
    <source>
        <dbReference type="EMBL" id="CZF80712.1"/>
    </source>
</evidence>
<evidence type="ECO:0000256" key="4">
    <source>
        <dbReference type="ARBA" id="ARBA00023004"/>
    </source>
</evidence>
<dbReference type="Pfam" id="PF04055">
    <property type="entry name" value="Radical_SAM"/>
    <property type="match status" value="1"/>
</dbReference>
<dbReference type="SFLD" id="SFLDS00029">
    <property type="entry name" value="Radical_SAM"/>
    <property type="match status" value="1"/>
</dbReference>
<dbReference type="GO" id="GO:0016491">
    <property type="term" value="F:oxidoreductase activity"/>
    <property type="evidence" value="ECO:0007669"/>
    <property type="project" value="UniProtKB-KW"/>
</dbReference>
<dbReference type="SFLD" id="SFLDG01384">
    <property type="entry name" value="thioether_bond_formation_requi"/>
    <property type="match status" value="1"/>
</dbReference>
<keyword evidence="5" id="KW-0411">Iron-sulfur</keyword>
<dbReference type="InterPro" id="IPR024023">
    <property type="entry name" value="rSAM_paired_HxsB"/>
</dbReference>
<dbReference type="SFLD" id="SFLDG01386">
    <property type="entry name" value="main_SPASM_domain-containing"/>
    <property type="match status" value="1"/>
</dbReference>
<dbReference type="SFLD" id="SFLDG01067">
    <property type="entry name" value="SPASM/twitch_domain_containing"/>
    <property type="match status" value="1"/>
</dbReference>
<dbReference type="OrthoDB" id="9782387at2"/>
<dbReference type="InterPro" id="IPR013785">
    <property type="entry name" value="Aldolase_TIM"/>
</dbReference>
<evidence type="ECO:0000259" key="6">
    <source>
        <dbReference type="SMART" id="SM00729"/>
    </source>
</evidence>
<dbReference type="InterPro" id="IPR007197">
    <property type="entry name" value="rSAM"/>
</dbReference>
<dbReference type="SMART" id="SM00729">
    <property type="entry name" value="Elp3"/>
    <property type="match status" value="1"/>
</dbReference>
<dbReference type="EMBL" id="FIZX01000002">
    <property type="protein sequence ID" value="CZF80712.1"/>
    <property type="molecule type" value="Genomic_DNA"/>
</dbReference>
<dbReference type="PANTHER" id="PTHR43273:SF8">
    <property type="entry name" value="RADICAL SAM DOMAIN PROTEIN"/>
    <property type="match status" value="1"/>
</dbReference>
<dbReference type="GO" id="GO:0051536">
    <property type="term" value="F:iron-sulfur cluster binding"/>
    <property type="evidence" value="ECO:0007669"/>
    <property type="project" value="UniProtKB-KW"/>
</dbReference>
<dbReference type="Proteomes" id="UP000071641">
    <property type="component" value="Unassembled WGS sequence"/>
</dbReference>
<keyword evidence="7" id="KW-0560">Oxidoreductase</keyword>
<reference evidence="8" key="1">
    <citation type="submission" date="2016-02" db="EMBL/GenBank/DDBJ databases">
        <authorList>
            <person name="Rodrigo-Torres Lidia"/>
            <person name="Arahal R.David."/>
        </authorList>
    </citation>
    <scope>NUCLEOTIDE SEQUENCE [LARGE SCALE GENOMIC DNA]</scope>
    <source>
        <strain evidence="8">CECT 9029</strain>
    </source>
</reference>
<dbReference type="InterPro" id="IPR006638">
    <property type="entry name" value="Elp3/MiaA/NifB-like_rSAM"/>
</dbReference>
<dbReference type="AlphaFoldDB" id="A0A128F1N5"/>
<evidence type="ECO:0000256" key="3">
    <source>
        <dbReference type="ARBA" id="ARBA00022723"/>
    </source>
</evidence>
<name>A0A128F1N5_9GAMM</name>
<sequence>MSKFLPLSEFTDVEGYHLMPFKLSRFSETEHLISNDFGEWTILSNEAIQTVVNNQLDPTSKLYRELKAKYFIYSGDITLGMEILASKLKTKKDFIVGFSKLHIFCMTLRCNHSCTYCQVSRKTENADKGCYDMSDEVLERSIDIMLQSPSMSVTMEFQGGESLLALSQVKKAVLLAKEKNERVSKEIVFVICTNLTNVTHADLEFFKEHNVEISTSLDGHAALHNLNRPTSGGNSYEKVIRSFDMVREMYGELRLSALMTTTKESLKYPKEIIDEYVRQGLHQVFIRELNPYGFAEKAARKIGYTTDEFLHFYKEMLDYIIEINKKGIPFEECFAGLILRKLMTPWSIGFVDLQSPTGTGFNVTLYNYNGKVYPSDESRMMAETGDDTFCLGNVLTDSYEQMFFGEPMQLIASAALNEALPACSDCAYAPFCGSEPVRRLQTQGDVVGHRPTDSYCYRNKAIIQHIINLWLNGDAETKAIMLRWMRG</sequence>
<evidence type="ECO:0000256" key="5">
    <source>
        <dbReference type="ARBA" id="ARBA00023014"/>
    </source>
</evidence>
<comment type="cofactor">
    <cofactor evidence="1">
        <name>[4Fe-4S] cluster</name>
        <dbReference type="ChEBI" id="CHEBI:49883"/>
    </cofactor>
</comment>
<evidence type="ECO:0000256" key="1">
    <source>
        <dbReference type="ARBA" id="ARBA00001966"/>
    </source>
</evidence>
<proteinExistence type="predicted"/>
<dbReference type="EC" id="1.8.98.-" evidence="7"/>
<evidence type="ECO:0000256" key="2">
    <source>
        <dbReference type="ARBA" id="ARBA00022691"/>
    </source>
</evidence>
<dbReference type="GO" id="GO:0046872">
    <property type="term" value="F:metal ion binding"/>
    <property type="evidence" value="ECO:0007669"/>
    <property type="project" value="UniProtKB-KW"/>
</dbReference>
<gene>
    <name evidence="7" type="ORF">GCE9029_02155</name>
</gene>
<protein>
    <submittedName>
        <fullName evidence="7">Anaerobic sulfatase-maturating enzyme</fullName>
        <ecNumber evidence="7">1.8.98.-</ecNumber>
    </submittedName>
</protein>
<organism evidence="7 8">
    <name type="scientific">Grimontia celer</name>
    <dbReference type="NCBI Taxonomy" id="1796497"/>
    <lineage>
        <taxon>Bacteria</taxon>
        <taxon>Pseudomonadati</taxon>
        <taxon>Pseudomonadota</taxon>
        <taxon>Gammaproteobacteria</taxon>
        <taxon>Vibrionales</taxon>
        <taxon>Vibrionaceae</taxon>
        <taxon>Grimontia</taxon>
    </lineage>
</organism>